<protein>
    <submittedName>
        <fullName evidence="6">(wild Malaysian banana) hypothetical protein</fullName>
    </submittedName>
</protein>
<evidence type="ECO:0000256" key="2">
    <source>
        <dbReference type="ARBA" id="ARBA00022679"/>
    </source>
</evidence>
<dbReference type="GO" id="GO:0005524">
    <property type="term" value="F:ATP binding"/>
    <property type="evidence" value="ECO:0007669"/>
    <property type="project" value="UniProtKB-KW"/>
</dbReference>
<dbReference type="EMBL" id="HG996475">
    <property type="protein sequence ID" value="CAG1864182.1"/>
    <property type="molecule type" value="Genomic_DNA"/>
</dbReference>
<evidence type="ECO:0000313" key="7">
    <source>
        <dbReference type="EnsemblPlants" id="Ma11_p11010.1"/>
    </source>
</evidence>
<dbReference type="Gramene" id="Ma11_t11010.1">
    <property type="protein sequence ID" value="Ma11_p11010.1"/>
    <property type="gene ID" value="Ma11_g11010"/>
</dbReference>
<dbReference type="InParanoid" id="A0A804L6K7"/>
<dbReference type="Gene3D" id="1.10.510.10">
    <property type="entry name" value="Transferase(Phosphotransferase) domain 1"/>
    <property type="match status" value="1"/>
</dbReference>
<keyword evidence="1" id="KW-0723">Serine/threonine-protein kinase</keyword>
<organism evidence="7 8">
    <name type="scientific">Musa acuminata subsp. malaccensis</name>
    <name type="common">Wild banana</name>
    <name type="synonym">Musa malaccensis</name>
    <dbReference type="NCBI Taxonomy" id="214687"/>
    <lineage>
        <taxon>Eukaryota</taxon>
        <taxon>Viridiplantae</taxon>
        <taxon>Streptophyta</taxon>
        <taxon>Embryophyta</taxon>
        <taxon>Tracheophyta</taxon>
        <taxon>Spermatophyta</taxon>
        <taxon>Magnoliopsida</taxon>
        <taxon>Liliopsida</taxon>
        <taxon>Zingiberales</taxon>
        <taxon>Musaceae</taxon>
        <taxon>Musa</taxon>
    </lineage>
</organism>
<keyword evidence="2" id="KW-0808">Transferase</keyword>
<evidence type="ECO:0000313" key="6">
    <source>
        <dbReference type="EMBL" id="CAG1864182.1"/>
    </source>
</evidence>
<keyword evidence="8" id="KW-1185">Reference proteome</keyword>
<keyword evidence="5" id="KW-0067">ATP-binding</keyword>
<evidence type="ECO:0000313" key="8">
    <source>
        <dbReference type="Proteomes" id="UP000012960"/>
    </source>
</evidence>
<evidence type="ECO:0000256" key="4">
    <source>
        <dbReference type="ARBA" id="ARBA00022777"/>
    </source>
</evidence>
<gene>
    <name evidence="6" type="ORF">GSMUA_14460.1</name>
</gene>
<dbReference type="InterPro" id="IPR011009">
    <property type="entry name" value="Kinase-like_dom_sf"/>
</dbReference>
<dbReference type="GO" id="GO:0004674">
    <property type="term" value="F:protein serine/threonine kinase activity"/>
    <property type="evidence" value="ECO:0007669"/>
    <property type="project" value="UniProtKB-KW"/>
</dbReference>
<dbReference type="AlphaFoldDB" id="A0A804L6K7"/>
<evidence type="ECO:0000256" key="3">
    <source>
        <dbReference type="ARBA" id="ARBA00022741"/>
    </source>
</evidence>
<sequence length="62" mass="7084">MRFEKGLLGDQWEQYGYMAANYGIFSFKSDVFSFGVLVLEILSDKKNIETIERDNIGTDLIG</sequence>
<reference evidence="7" key="2">
    <citation type="submission" date="2021-05" db="UniProtKB">
        <authorList>
            <consortium name="EnsemblPlants"/>
        </authorList>
    </citation>
    <scope>IDENTIFICATION</scope>
    <source>
        <strain evidence="7">subsp. malaccensis</strain>
    </source>
</reference>
<keyword evidence="3" id="KW-0547">Nucleotide-binding</keyword>
<reference evidence="6" key="1">
    <citation type="submission" date="2021-03" db="EMBL/GenBank/DDBJ databases">
        <authorList>
            <consortium name="Genoscope - CEA"/>
            <person name="William W."/>
        </authorList>
    </citation>
    <scope>NUCLEOTIDE SEQUENCE</scope>
    <source>
        <strain evidence="6">Doubled-haploid Pahang</strain>
    </source>
</reference>
<dbReference type="PANTHER" id="PTHR27002:SF345">
    <property type="entry name" value="PROTEIN KINASE DOMAIN-CONTAINING PROTEIN"/>
    <property type="match status" value="1"/>
</dbReference>
<dbReference type="PANTHER" id="PTHR27002">
    <property type="entry name" value="RECEPTOR-LIKE SERINE/THREONINE-PROTEIN KINASE SD1-8"/>
    <property type="match status" value="1"/>
</dbReference>
<accession>A0A804L6K7</accession>
<proteinExistence type="predicted"/>
<dbReference type="Proteomes" id="UP000012960">
    <property type="component" value="Unplaced"/>
</dbReference>
<dbReference type="EnsemblPlants" id="Ma11_t11010.1">
    <property type="protein sequence ID" value="Ma11_p11010.1"/>
    <property type="gene ID" value="Ma11_g11010"/>
</dbReference>
<name>A0A804L6K7_MUSAM</name>
<evidence type="ECO:0000256" key="1">
    <source>
        <dbReference type="ARBA" id="ARBA00022527"/>
    </source>
</evidence>
<evidence type="ECO:0000256" key="5">
    <source>
        <dbReference type="ARBA" id="ARBA00022840"/>
    </source>
</evidence>
<dbReference type="SUPFAM" id="SSF56112">
    <property type="entry name" value="Protein kinase-like (PK-like)"/>
    <property type="match status" value="1"/>
</dbReference>
<keyword evidence="4" id="KW-0418">Kinase</keyword>